<evidence type="ECO:0008006" key="4">
    <source>
        <dbReference type="Google" id="ProtNLM"/>
    </source>
</evidence>
<gene>
    <name evidence="2" type="ORF">PG999_008342</name>
</gene>
<dbReference type="Proteomes" id="UP001392437">
    <property type="component" value="Unassembled WGS sequence"/>
</dbReference>
<proteinExistence type="predicted"/>
<protein>
    <recommendedName>
        <fullName evidence="4">Stc1 domain-containing protein</fullName>
    </recommendedName>
</protein>
<feature type="region of interest" description="Disordered" evidence="1">
    <location>
        <begin position="197"/>
        <end position="267"/>
    </location>
</feature>
<dbReference type="EMBL" id="JAQQWP010000008">
    <property type="protein sequence ID" value="KAK8104983.1"/>
    <property type="molecule type" value="Genomic_DNA"/>
</dbReference>
<feature type="compositionally biased region" description="Basic and acidic residues" evidence="1">
    <location>
        <begin position="52"/>
        <end position="61"/>
    </location>
</feature>
<accession>A0AAW0QK98</accession>
<feature type="compositionally biased region" description="Polar residues" evidence="1">
    <location>
        <begin position="294"/>
        <end position="305"/>
    </location>
</feature>
<feature type="region of interest" description="Disordered" evidence="1">
    <location>
        <begin position="1"/>
        <end position="61"/>
    </location>
</feature>
<name>A0AAW0QK98_9PEZI</name>
<evidence type="ECO:0000313" key="2">
    <source>
        <dbReference type="EMBL" id="KAK8104983.1"/>
    </source>
</evidence>
<evidence type="ECO:0000313" key="3">
    <source>
        <dbReference type="Proteomes" id="UP001392437"/>
    </source>
</evidence>
<sequence>MLSLRPLKYQRMTSPPGATQDKSKATGEEPPHVIHEAAKPVNNTPFQMGKPPKTDSSDRGKRWCARCDQLKPSSQFHQQQRGRNSELTLTKACLECLTHQARGMRDLAPAVQACPQCRKTHPGTDFLAAVDPEEEHVLATRQGPFKACWGCRLLRVTQWCRECSRVLSKADKVLIALSDDRQLLCHTCSWDVLTESDWQPSPPSPKIPAVRFGMDGSSNGHGNGNRNTSPAPRGSATTTNNSSTRKKRQLPPFTEQNPSAAKKTKFTVAHRDTLVHKVDVTTDLVTGTHPDAVNSASSRGGTSDANKPGLAAPAPEAPEAPAAPVGYSATSTYVIAIENTGATPISTPTAVPAIDFKVQGNSLEASMHIPGPGFNVHRKNALAQDVMGHFWTVARKPAPRILPALHHNAIKLVGSTWLRLPPLNVLGSRFAETLGHLKIDAFGSKEDGKEKGPKAREIRMRELEDGRGK</sequence>
<keyword evidence="3" id="KW-1185">Reference proteome</keyword>
<reference evidence="2 3" key="1">
    <citation type="submission" date="2023-01" db="EMBL/GenBank/DDBJ databases">
        <title>Analysis of 21 Apiospora genomes using comparative genomics revels a genus with tremendous synthesis potential of carbohydrate active enzymes and secondary metabolites.</title>
        <authorList>
            <person name="Sorensen T."/>
        </authorList>
    </citation>
    <scope>NUCLEOTIDE SEQUENCE [LARGE SCALE GENOMIC DNA]</scope>
    <source>
        <strain evidence="2 3">CBS 117206</strain>
    </source>
</reference>
<feature type="region of interest" description="Disordered" evidence="1">
    <location>
        <begin position="286"/>
        <end position="323"/>
    </location>
</feature>
<comment type="caution">
    <text evidence="2">The sequence shown here is derived from an EMBL/GenBank/DDBJ whole genome shotgun (WGS) entry which is preliminary data.</text>
</comment>
<feature type="compositionally biased region" description="Basic and acidic residues" evidence="1">
    <location>
        <begin position="21"/>
        <end position="38"/>
    </location>
</feature>
<feature type="compositionally biased region" description="Low complexity" evidence="1">
    <location>
        <begin position="216"/>
        <end position="229"/>
    </location>
</feature>
<feature type="region of interest" description="Disordered" evidence="1">
    <location>
        <begin position="443"/>
        <end position="469"/>
    </location>
</feature>
<feature type="compositionally biased region" description="Low complexity" evidence="1">
    <location>
        <begin position="311"/>
        <end position="323"/>
    </location>
</feature>
<organism evidence="2 3">
    <name type="scientific">Apiospora kogelbergensis</name>
    <dbReference type="NCBI Taxonomy" id="1337665"/>
    <lineage>
        <taxon>Eukaryota</taxon>
        <taxon>Fungi</taxon>
        <taxon>Dikarya</taxon>
        <taxon>Ascomycota</taxon>
        <taxon>Pezizomycotina</taxon>
        <taxon>Sordariomycetes</taxon>
        <taxon>Xylariomycetidae</taxon>
        <taxon>Amphisphaeriales</taxon>
        <taxon>Apiosporaceae</taxon>
        <taxon>Apiospora</taxon>
    </lineage>
</organism>
<evidence type="ECO:0000256" key="1">
    <source>
        <dbReference type="SAM" id="MobiDB-lite"/>
    </source>
</evidence>
<dbReference type="AlphaFoldDB" id="A0AAW0QK98"/>